<dbReference type="Proteomes" id="UP000292702">
    <property type="component" value="Unassembled WGS sequence"/>
</dbReference>
<keyword evidence="2" id="KW-1185">Reference proteome</keyword>
<comment type="caution">
    <text evidence="1">The sequence shown here is derived from an EMBL/GenBank/DDBJ whole genome shotgun (WGS) entry which is preliminary data.</text>
</comment>
<gene>
    <name evidence="1" type="ORF">EIP91_008678</name>
</gene>
<accession>A0A4R0R2I7</accession>
<evidence type="ECO:0000313" key="2">
    <source>
        <dbReference type="Proteomes" id="UP000292702"/>
    </source>
</evidence>
<name>A0A4R0R2I7_9APHY</name>
<sequence length="243" mass="27958">MRSSSAKETALVNAAGRYWQDKRDFLQCKGYTLRSKFAPGRAALWKGSRLDTDSVRFLDFGNHYNDIGALQRMIDAYSPTLQRLVYVRRIGTGSEEHQTLLKLSKLESWARRNPCPPVLDLFQDDECSGTTFIVIPYLRILRSSLSSDDSLWSPKYDDFAMEVFSLMKGYSGVYLEFTESDERYMENGDEENLLTFGKALAKALEPTTSQWSGSFIWTLAQDLCKERYPNVDELWDRFELLNG</sequence>
<evidence type="ECO:0000313" key="1">
    <source>
        <dbReference type="EMBL" id="TCD61282.1"/>
    </source>
</evidence>
<reference evidence="1 2" key="1">
    <citation type="submission" date="2018-11" db="EMBL/GenBank/DDBJ databases">
        <title>Genome assembly of Steccherinum ochraceum LE-BIN_3174, the white-rot fungus of the Steccherinaceae family (The Residual Polyporoid clade, Polyporales, Basidiomycota).</title>
        <authorList>
            <person name="Fedorova T.V."/>
            <person name="Glazunova O.A."/>
            <person name="Landesman E.O."/>
            <person name="Moiseenko K.V."/>
            <person name="Psurtseva N.V."/>
            <person name="Savinova O.S."/>
            <person name="Shakhova N.V."/>
            <person name="Tyazhelova T.V."/>
            <person name="Vasina D.V."/>
        </authorList>
    </citation>
    <scope>NUCLEOTIDE SEQUENCE [LARGE SCALE GENOMIC DNA]</scope>
    <source>
        <strain evidence="1 2">LE-BIN_3174</strain>
    </source>
</reference>
<dbReference type="AlphaFoldDB" id="A0A4R0R2I7"/>
<organism evidence="1 2">
    <name type="scientific">Steccherinum ochraceum</name>
    <dbReference type="NCBI Taxonomy" id="92696"/>
    <lineage>
        <taxon>Eukaryota</taxon>
        <taxon>Fungi</taxon>
        <taxon>Dikarya</taxon>
        <taxon>Basidiomycota</taxon>
        <taxon>Agaricomycotina</taxon>
        <taxon>Agaricomycetes</taxon>
        <taxon>Polyporales</taxon>
        <taxon>Steccherinaceae</taxon>
        <taxon>Steccherinum</taxon>
    </lineage>
</organism>
<proteinExistence type="predicted"/>
<dbReference type="EMBL" id="RWJN01000484">
    <property type="protein sequence ID" value="TCD61282.1"/>
    <property type="molecule type" value="Genomic_DNA"/>
</dbReference>
<protein>
    <submittedName>
        <fullName evidence="1">Uncharacterized protein</fullName>
    </submittedName>
</protein>